<dbReference type="Proteomes" id="UP000694856">
    <property type="component" value="Chromosome 15"/>
</dbReference>
<feature type="region of interest" description="Disordered" evidence="1">
    <location>
        <begin position="9"/>
        <end position="202"/>
    </location>
</feature>
<feature type="compositionally biased region" description="Basic residues" evidence="1">
    <location>
        <begin position="252"/>
        <end position="263"/>
    </location>
</feature>
<evidence type="ECO:0000313" key="3">
    <source>
        <dbReference type="RefSeq" id="XP_032352801.1"/>
    </source>
</evidence>
<dbReference type="GeneID" id="116668827"/>
<dbReference type="KEGG" id="cfr:116668827"/>
<feature type="compositionally biased region" description="Pro residues" evidence="1">
    <location>
        <begin position="78"/>
        <end position="91"/>
    </location>
</feature>
<feature type="region of interest" description="Disordered" evidence="1">
    <location>
        <begin position="217"/>
        <end position="263"/>
    </location>
</feature>
<feature type="compositionally biased region" description="Basic residues" evidence="1">
    <location>
        <begin position="97"/>
        <end position="109"/>
    </location>
</feature>
<evidence type="ECO:0000313" key="2">
    <source>
        <dbReference type="Proteomes" id="UP000694856"/>
    </source>
</evidence>
<feature type="compositionally biased region" description="Basic and acidic residues" evidence="1">
    <location>
        <begin position="24"/>
        <end position="47"/>
    </location>
</feature>
<reference evidence="3" key="1">
    <citation type="submission" date="2025-08" db="UniProtKB">
        <authorList>
            <consortium name="RefSeq"/>
        </authorList>
    </citation>
    <scope>IDENTIFICATION</scope>
    <source>
        <tissue evidence="3">Ear skin</tissue>
    </source>
</reference>
<organism evidence="2 3">
    <name type="scientific">Camelus ferus</name>
    <name type="common">Wild bactrian camel</name>
    <name type="synonym">Camelus bactrianus ferus</name>
    <dbReference type="NCBI Taxonomy" id="419612"/>
    <lineage>
        <taxon>Eukaryota</taxon>
        <taxon>Metazoa</taxon>
        <taxon>Chordata</taxon>
        <taxon>Craniata</taxon>
        <taxon>Vertebrata</taxon>
        <taxon>Euteleostomi</taxon>
        <taxon>Mammalia</taxon>
        <taxon>Eutheria</taxon>
        <taxon>Laurasiatheria</taxon>
        <taxon>Artiodactyla</taxon>
        <taxon>Tylopoda</taxon>
        <taxon>Camelidae</taxon>
        <taxon>Camelus</taxon>
    </lineage>
</organism>
<keyword evidence="2" id="KW-1185">Reference proteome</keyword>
<proteinExistence type="predicted"/>
<dbReference type="RefSeq" id="XP_032352801.1">
    <property type="nucleotide sequence ID" value="XM_032496910.1"/>
</dbReference>
<dbReference type="AlphaFoldDB" id="A0A8B8UDY9"/>
<protein>
    <submittedName>
        <fullName evidence="3">Serine/arginine repetitive matrix protein 1-like</fullName>
    </submittedName>
</protein>
<gene>
    <name evidence="3" type="primary">LOC116668827</name>
</gene>
<accession>A0A8B8UDY9</accession>
<evidence type="ECO:0000256" key="1">
    <source>
        <dbReference type="SAM" id="MobiDB-lite"/>
    </source>
</evidence>
<sequence>MGVLLCSLKPVARSGFRGASDAPRNGEEPWQFRKNWEAQALRPRENTARLGRSGGWDRPRRRRAPTPAAAPHTRRPRPAPPAPGRAPPRAEPPVHRREPRRHGVGRRRLPASPPPYLSCQGLRAGLRPHRRPTPRPERGARPARVGCPTRRTTPAGPPPQALSPLRPRGALGPGDTLLFPEDQPGLKAAPRTRPWRQRSGTKLDACGEARACALRLGTRLGPEEGGARRPARSPGGRGRRRGAGELPCVGPKMHRRDSKIKTA</sequence>
<name>A0A8B8UDY9_CAMFR</name>